<evidence type="ECO:0000256" key="18">
    <source>
        <dbReference type="PROSITE-ProRule" id="PRU00473"/>
    </source>
</evidence>
<evidence type="ECO:0000259" key="26">
    <source>
        <dbReference type="PROSITE" id="PS51123"/>
    </source>
</evidence>
<feature type="domain" description="OmpA-like" evidence="26">
    <location>
        <begin position="423"/>
        <end position="533"/>
    </location>
</feature>
<dbReference type="PROSITE" id="PS51123">
    <property type="entry name" value="OMPA_2"/>
    <property type="match status" value="1"/>
</dbReference>
<dbReference type="SUPFAM" id="SSF103088">
    <property type="entry name" value="OmpA-like"/>
    <property type="match status" value="1"/>
</dbReference>
<dbReference type="Gene3D" id="3.30.1330.60">
    <property type="entry name" value="OmpA-like domain"/>
    <property type="match status" value="1"/>
</dbReference>
<evidence type="ECO:0000256" key="17">
    <source>
        <dbReference type="PROSITE-ProRule" id="PRU00433"/>
    </source>
</evidence>
<dbReference type="CDD" id="cd07185">
    <property type="entry name" value="OmpA_C-like"/>
    <property type="match status" value="1"/>
</dbReference>
<sequence>MKSIATRLAGVSRHATIWTAAWAATGAFAARVNDLPGGPAVNQLNLPPPVTRIAEAQHGLHWMLLIICSIIFVGVFGVMFYSIWKHRKSQGAKSASFHESVTVEVVWTIIPFLIVIGMALPATKVVVAQKDTSNADLTIKATGYQWKWGYDYISGEGEGIGFLSTLDSSQRALSDAGTPAGDDYLLKVDHPLVVPVGKKVRVITTANDVIHSWMVPAFGVKQDAIPGFVRDTWFRAEKTGDFYGQCAELCGKEHAYMPIHVKVLSQPDYTAWVEGEKKRLAALADDPNKVWTLPELMARGEKVYAANCAACHLENGKGGGAIKPLDGSAIVQGPLGEEMHVVLEGRANGAMPSWKQLSDTELAAVVTYTKNHWSNKTGQLVQPAQFKAARAGEFPAGGAAAKTEAAPAPAVAAPASAAAPTTAAAPATGMPYQVFFATGKSDLDTEASATLKAAVDYLKAHPDVKIALSGFVDSTGNADANNELAKNRATAVRDALQAGGVAGDRIDMRKPEVITGAQGADREGRRVDIVAAQ</sequence>
<dbReference type="InterPro" id="IPR014222">
    <property type="entry name" value="Cyt_c_oxidase_su2"/>
</dbReference>
<dbReference type="InterPro" id="IPR011759">
    <property type="entry name" value="Cyt_c_oxidase_su2_TM_dom"/>
</dbReference>
<feature type="chain" id="PRO_5045851315" description="Cytochrome c oxidase subunit 2" evidence="22">
    <location>
        <begin position="24"/>
        <end position="533"/>
    </location>
</feature>
<evidence type="ECO:0000313" key="27">
    <source>
        <dbReference type="EMBL" id="MFD1710056.1"/>
    </source>
</evidence>
<accession>A0ABW4KRT1</accession>
<comment type="catalytic activity">
    <reaction evidence="16 20">
        <text>4 Fe(II)-[cytochrome c] + O2 + 8 H(+)(in) = 4 Fe(III)-[cytochrome c] + 2 H2O + 4 H(+)(out)</text>
        <dbReference type="Rhea" id="RHEA:11436"/>
        <dbReference type="Rhea" id="RHEA-COMP:10350"/>
        <dbReference type="Rhea" id="RHEA-COMP:14399"/>
        <dbReference type="ChEBI" id="CHEBI:15377"/>
        <dbReference type="ChEBI" id="CHEBI:15378"/>
        <dbReference type="ChEBI" id="CHEBI:15379"/>
        <dbReference type="ChEBI" id="CHEBI:29033"/>
        <dbReference type="ChEBI" id="CHEBI:29034"/>
        <dbReference type="EC" id="7.1.1.9"/>
    </reaction>
</comment>
<evidence type="ECO:0000256" key="20">
    <source>
        <dbReference type="RuleBase" id="RU004024"/>
    </source>
</evidence>
<dbReference type="InterPro" id="IPR036909">
    <property type="entry name" value="Cyt_c-like_dom_sf"/>
</dbReference>
<evidence type="ECO:0000256" key="16">
    <source>
        <dbReference type="ARBA" id="ARBA00047816"/>
    </source>
</evidence>
<dbReference type="PANTHER" id="PTHR22888">
    <property type="entry name" value="CYTOCHROME C OXIDASE, SUBUNIT II"/>
    <property type="match status" value="1"/>
</dbReference>
<feature type="transmembrane region" description="Helical" evidence="21">
    <location>
        <begin position="62"/>
        <end position="84"/>
    </location>
</feature>
<keyword evidence="12 17" id="KW-0408">Iron</keyword>
<dbReference type="NCBIfam" id="TIGR02866">
    <property type="entry name" value="CoxB"/>
    <property type="match status" value="1"/>
</dbReference>
<feature type="domain" description="Cytochrome oxidase subunit II transmembrane region profile" evidence="24">
    <location>
        <begin position="38"/>
        <end position="133"/>
    </location>
</feature>
<dbReference type="Pfam" id="PF13442">
    <property type="entry name" value="Cytochrome_CBB3"/>
    <property type="match status" value="1"/>
</dbReference>
<dbReference type="EMBL" id="JBHUEJ010000015">
    <property type="protein sequence ID" value="MFD1710056.1"/>
    <property type="molecule type" value="Genomic_DNA"/>
</dbReference>
<keyword evidence="8 17" id="KW-0479">Metal-binding</keyword>
<dbReference type="InterPro" id="IPR036257">
    <property type="entry name" value="Cyt_c_oxidase_su2_TM_sf"/>
</dbReference>
<evidence type="ECO:0000256" key="19">
    <source>
        <dbReference type="RuleBase" id="RU000456"/>
    </source>
</evidence>
<dbReference type="SUPFAM" id="SSF46626">
    <property type="entry name" value="Cytochrome c"/>
    <property type="match status" value="1"/>
</dbReference>
<name>A0ABW4KRT1_9BURK</name>
<dbReference type="Gene3D" id="2.60.40.420">
    <property type="entry name" value="Cupredoxins - blue copper proteins"/>
    <property type="match status" value="1"/>
</dbReference>
<comment type="subcellular location">
    <subcellularLocation>
        <location evidence="19">Cell membrane</location>
        <topology evidence="19">Multi-pass membrane protein</topology>
    </subcellularLocation>
    <subcellularLocation>
        <location evidence="1">Membrane</location>
        <topology evidence="1">Multi-pass membrane protein</topology>
    </subcellularLocation>
    <subcellularLocation>
        <location evidence="2">Periplasm</location>
    </subcellularLocation>
</comment>
<dbReference type="InterPro" id="IPR006665">
    <property type="entry name" value="OmpA-like"/>
</dbReference>
<evidence type="ECO:0000256" key="22">
    <source>
        <dbReference type="SAM" id="SignalP"/>
    </source>
</evidence>
<keyword evidence="22" id="KW-0732">Signal</keyword>
<keyword evidence="14 18" id="KW-0472">Membrane</keyword>
<comment type="cofactor">
    <cofactor evidence="20">
        <name>Cu cation</name>
        <dbReference type="ChEBI" id="CHEBI:23378"/>
    </cofactor>
    <text evidence="20">Binds a copper A center.</text>
</comment>
<dbReference type="SUPFAM" id="SSF49503">
    <property type="entry name" value="Cupredoxins"/>
    <property type="match status" value="1"/>
</dbReference>
<evidence type="ECO:0000256" key="12">
    <source>
        <dbReference type="ARBA" id="ARBA00023004"/>
    </source>
</evidence>
<evidence type="ECO:0000256" key="9">
    <source>
        <dbReference type="ARBA" id="ARBA00022967"/>
    </source>
</evidence>
<evidence type="ECO:0000256" key="15">
    <source>
        <dbReference type="ARBA" id="ARBA00024688"/>
    </source>
</evidence>
<protein>
    <recommendedName>
        <fullName evidence="20">Cytochrome c oxidase subunit 2</fullName>
        <ecNumber evidence="20">7.1.1.9</ecNumber>
    </recommendedName>
</protein>
<dbReference type="PROSITE" id="PS50999">
    <property type="entry name" value="COX2_TM"/>
    <property type="match status" value="1"/>
</dbReference>
<dbReference type="Pfam" id="PF02790">
    <property type="entry name" value="COX2_TM"/>
    <property type="match status" value="1"/>
</dbReference>
<dbReference type="PANTHER" id="PTHR22888:SF9">
    <property type="entry name" value="CYTOCHROME C OXIDASE SUBUNIT 2"/>
    <property type="match status" value="1"/>
</dbReference>
<evidence type="ECO:0000259" key="24">
    <source>
        <dbReference type="PROSITE" id="PS50999"/>
    </source>
</evidence>
<dbReference type="Proteomes" id="UP001597304">
    <property type="component" value="Unassembled WGS sequence"/>
</dbReference>
<evidence type="ECO:0000256" key="5">
    <source>
        <dbReference type="ARBA" id="ARBA00022617"/>
    </source>
</evidence>
<evidence type="ECO:0000256" key="14">
    <source>
        <dbReference type="ARBA" id="ARBA00023136"/>
    </source>
</evidence>
<dbReference type="InterPro" id="IPR001505">
    <property type="entry name" value="Copper_CuA"/>
</dbReference>
<evidence type="ECO:0000256" key="6">
    <source>
        <dbReference type="ARBA" id="ARBA00022660"/>
    </source>
</evidence>
<comment type="function">
    <text evidence="15 20">Subunits I and II form the functional core of the enzyme complex. Electrons originating in cytochrome c are transferred via heme a and Cu(A) to the binuclear center formed by heme a3 and Cu(B).</text>
</comment>
<evidence type="ECO:0000256" key="1">
    <source>
        <dbReference type="ARBA" id="ARBA00004141"/>
    </source>
</evidence>
<evidence type="ECO:0000256" key="8">
    <source>
        <dbReference type="ARBA" id="ARBA00022723"/>
    </source>
</evidence>
<feature type="transmembrane region" description="Helical" evidence="21">
    <location>
        <begin position="105"/>
        <end position="123"/>
    </location>
</feature>
<evidence type="ECO:0000256" key="10">
    <source>
        <dbReference type="ARBA" id="ARBA00022982"/>
    </source>
</evidence>
<comment type="caution">
    <text evidence="27">The sequence shown here is derived from an EMBL/GenBank/DDBJ whole genome shotgun (WGS) entry which is preliminary data.</text>
</comment>
<feature type="signal peptide" evidence="22">
    <location>
        <begin position="1"/>
        <end position="23"/>
    </location>
</feature>
<keyword evidence="28" id="KW-1185">Reference proteome</keyword>
<dbReference type="EC" id="7.1.1.9" evidence="20"/>
<dbReference type="Gene3D" id="1.10.287.90">
    <property type="match status" value="1"/>
</dbReference>
<keyword evidence="11 21" id="KW-1133">Transmembrane helix</keyword>
<evidence type="ECO:0000256" key="2">
    <source>
        <dbReference type="ARBA" id="ARBA00004418"/>
    </source>
</evidence>
<gene>
    <name evidence="27" type="primary">coxB</name>
    <name evidence="27" type="ORF">ACFSF0_05535</name>
</gene>
<evidence type="ECO:0000256" key="4">
    <source>
        <dbReference type="ARBA" id="ARBA00022448"/>
    </source>
</evidence>
<dbReference type="InterPro" id="IPR009056">
    <property type="entry name" value="Cyt_c-like_dom"/>
</dbReference>
<evidence type="ECO:0000256" key="11">
    <source>
        <dbReference type="ARBA" id="ARBA00022989"/>
    </source>
</evidence>
<dbReference type="InterPro" id="IPR006664">
    <property type="entry name" value="OMP_bac"/>
</dbReference>
<keyword evidence="10 19" id="KW-0249">Electron transport</keyword>
<dbReference type="SUPFAM" id="SSF81464">
    <property type="entry name" value="Cytochrome c oxidase subunit II-like, transmembrane region"/>
    <property type="match status" value="1"/>
</dbReference>
<dbReference type="InterPro" id="IPR002429">
    <property type="entry name" value="CcO_II-like_C"/>
</dbReference>
<dbReference type="InterPro" id="IPR036737">
    <property type="entry name" value="OmpA-like_sf"/>
</dbReference>
<dbReference type="InterPro" id="IPR045187">
    <property type="entry name" value="CcO_II"/>
</dbReference>
<dbReference type="Pfam" id="PF00691">
    <property type="entry name" value="OmpA"/>
    <property type="match status" value="1"/>
</dbReference>
<evidence type="ECO:0000256" key="13">
    <source>
        <dbReference type="ARBA" id="ARBA00023008"/>
    </source>
</evidence>
<dbReference type="PROSITE" id="PS00078">
    <property type="entry name" value="COX2"/>
    <property type="match status" value="1"/>
</dbReference>
<dbReference type="InterPro" id="IPR008972">
    <property type="entry name" value="Cupredoxin"/>
</dbReference>
<dbReference type="PROSITE" id="PS51007">
    <property type="entry name" value="CYTC"/>
    <property type="match status" value="1"/>
</dbReference>
<keyword evidence="5 17" id="KW-0349">Heme</keyword>
<evidence type="ECO:0000259" key="25">
    <source>
        <dbReference type="PROSITE" id="PS51007"/>
    </source>
</evidence>
<feature type="domain" description="Cytochrome c" evidence="25">
    <location>
        <begin position="295"/>
        <end position="373"/>
    </location>
</feature>
<evidence type="ECO:0000256" key="7">
    <source>
        <dbReference type="ARBA" id="ARBA00022692"/>
    </source>
</evidence>
<evidence type="ECO:0000313" key="28">
    <source>
        <dbReference type="Proteomes" id="UP001597304"/>
    </source>
</evidence>
<keyword evidence="6 19" id="KW-0679">Respiratory chain</keyword>
<dbReference type="PRINTS" id="PR01021">
    <property type="entry name" value="OMPADOMAIN"/>
</dbReference>
<evidence type="ECO:0000259" key="23">
    <source>
        <dbReference type="PROSITE" id="PS50857"/>
    </source>
</evidence>
<keyword evidence="4 19" id="KW-0813">Transport</keyword>
<evidence type="ECO:0000256" key="21">
    <source>
        <dbReference type="SAM" id="Phobius"/>
    </source>
</evidence>
<dbReference type="PRINTS" id="PR01166">
    <property type="entry name" value="CYCOXIDASEII"/>
</dbReference>
<feature type="domain" description="Cytochrome oxidase subunit II copper A binding" evidence="23">
    <location>
        <begin position="134"/>
        <end position="275"/>
    </location>
</feature>
<comment type="similarity">
    <text evidence="3 19">Belongs to the cytochrome c oxidase subunit 2 family.</text>
</comment>
<keyword evidence="7 19" id="KW-0812">Transmembrane</keyword>
<dbReference type="Gene3D" id="1.10.760.10">
    <property type="entry name" value="Cytochrome c-like domain"/>
    <property type="match status" value="1"/>
</dbReference>
<proteinExistence type="inferred from homology"/>
<keyword evidence="9" id="KW-1278">Translocase</keyword>
<evidence type="ECO:0000256" key="3">
    <source>
        <dbReference type="ARBA" id="ARBA00007866"/>
    </source>
</evidence>
<dbReference type="RefSeq" id="WP_147911828.1">
    <property type="nucleotide sequence ID" value="NZ_JBHUEJ010000015.1"/>
</dbReference>
<dbReference type="PROSITE" id="PS50857">
    <property type="entry name" value="COX2_CUA"/>
    <property type="match status" value="1"/>
</dbReference>
<reference evidence="28" key="1">
    <citation type="journal article" date="2019" name="Int. J. Syst. Evol. Microbiol.">
        <title>The Global Catalogue of Microorganisms (GCM) 10K type strain sequencing project: providing services to taxonomists for standard genome sequencing and annotation.</title>
        <authorList>
            <consortium name="The Broad Institute Genomics Platform"/>
            <consortium name="The Broad Institute Genome Sequencing Center for Infectious Disease"/>
            <person name="Wu L."/>
            <person name="Ma J."/>
        </authorList>
    </citation>
    <scope>NUCLEOTIDE SEQUENCE [LARGE SCALE GENOMIC DNA]</scope>
    <source>
        <strain evidence="28">LMG 29247</strain>
    </source>
</reference>
<organism evidence="27 28">
    <name type="scientific">Ottowia flava</name>
    <dbReference type="NCBI Taxonomy" id="2675430"/>
    <lineage>
        <taxon>Bacteria</taxon>
        <taxon>Pseudomonadati</taxon>
        <taxon>Pseudomonadota</taxon>
        <taxon>Betaproteobacteria</taxon>
        <taxon>Burkholderiales</taxon>
        <taxon>Comamonadaceae</taxon>
        <taxon>Ottowia</taxon>
    </lineage>
</organism>
<dbReference type="Pfam" id="PF00116">
    <property type="entry name" value="COX2"/>
    <property type="match status" value="1"/>
</dbReference>
<keyword evidence="13 20" id="KW-0186">Copper</keyword>